<keyword evidence="3" id="KW-1185">Reference proteome</keyword>
<protein>
    <submittedName>
        <fullName evidence="1">Uncharacterized protein</fullName>
    </submittedName>
</protein>
<dbReference type="RefSeq" id="WP_102630606.1">
    <property type="nucleotide sequence ID" value="NZ_CADIJZ010000001.1"/>
</dbReference>
<evidence type="ECO:0000313" key="2">
    <source>
        <dbReference type="EMBL" id="PMS34409.1"/>
    </source>
</evidence>
<dbReference type="AlphaFoldDB" id="A0A2N7WY71"/>
<proteinExistence type="predicted"/>
<dbReference type="Proteomes" id="UP000235659">
    <property type="component" value="Unassembled WGS sequence"/>
</dbReference>
<evidence type="ECO:0000313" key="1">
    <source>
        <dbReference type="EMBL" id="CAB3640342.1"/>
    </source>
</evidence>
<dbReference type="EMBL" id="CADIJZ010000001">
    <property type="protein sequence ID" value="CAB3640342.1"/>
    <property type="molecule type" value="Genomic_DNA"/>
</dbReference>
<dbReference type="EMBL" id="PNXY01000001">
    <property type="protein sequence ID" value="PMS34409.1"/>
    <property type="molecule type" value="Genomic_DNA"/>
</dbReference>
<accession>A0A2N7WY71</accession>
<organism evidence="1 4">
    <name type="scientific">Paraburkholderia rhynchosiae</name>
    <dbReference type="NCBI Taxonomy" id="487049"/>
    <lineage>
        <taxon>Bacteria</taxon>
        <taxon>Pseudomonadati</taxon>
        <taxon>Pseudomonadota</taxon>
        <taxon>Betaproteobacteria</taxon>
        <taxon>Burkholderiales</taxon>
        <taxon>Burkholderiaceae</taxon>
        <taxon>Paraburkholderia</taxon>
    </lineage>
</organism>
<evidence type="ECO:0000313" key="4">
    <source>
        <dbReference type="Proteomes" id="UP000494205"/>
    </source>
</evidence>
<reference evidence="2 3" key="1">
    <citation type="submission" date="2018-01" db="EMBL/GenBank/DDBJ databases">
        <title>Whole genome analyses suggest that Burkholderia sensu lato contains two further novel genera in the rhizoxinica-symbiotica group Mycetohabitans gen. nov., and Trinickia gen. nov.: implications for the evolution of diazotrophy and nodulation in the Burkholderiaceae.</title>
        <authorList>
            <person name="Estrada-de los Santos P."/>
            <person name="Palmer M."/>
            <person name="Chavez-Ramirez B."/>
            <person name="Beukes C."/>
            <person name="Steenkamp E.T."/>
            <person name="Hirsch A.M."/>
            <person name="Manyaka P."/>
            <person name="Maluk M."/>
            <person name="Lafos M."/>
            <person name="Crook M."/>
            <person name="Gross E."/>
            <person name="Simon M.F."/>
            <person name="Bueno dos Reis Junior F."/>
            <person name="Poole P.S."/>
            <person name="Venter S.N."/>
            <person name="James E.K."/>
        </authorList>
    </citation>
    <scope>NUCLEOTIDE SEQUENCE [LARGE SCALE GENOMIC DNA]</scope>
    <source>
        <strain evidence="2 3">WSM 3937</strain>
    </source>
</reference>
<dbReference type="OrthoDB" id="6563456at2"/>
<sequence length="123" mass="13539">MASKQPAASAALQAMFKLFAHGDRVLAQNSDGKLIDIGAVETKGDRYAVRLDVDPLDLQPSQSVEAALRAVSSQLTFDYLDGLFTSEGPVEFHGDLHALPHVEWRLDEPLPREFTDGRPPHIF</sequence>
<reference evidence="1 4" key="2">
    <citation type="submission" date="2020-04" db="EMBL/GenBank/DDBJ databases">
        <authorList>
            <person name="De Canck E."/>
        </authorList>
    </citation>
    <scope>NUCLEOTIDE SEQUENCE [LARGE SCALE GENOMIC DNA]</scope>
    <source>
        <strain evidence="1 4">LMG 27174</strain>
    </source>
</reference>
<name>A0A2N7WY71_9BURK</name>
<evidence type="ECO:0000313" key="3">
    <source>
        <dbReference type="Proteomes" id="UP000235659"/>
    </source>
</evidence>
<gene>
    <name evidence="2" type="ORF">C0Z16_02340</name>
    <name evidence="1" type="ORF">LMG27174_00468</name>
</gene>
<dbReference type="Proteomes" id="UP000494205">
    <property type="component" value="Unassembled WGS sequence"/>
</dbReference>